<organism evidence="1 2">
    <name type="scientific">Fibrisoma limi BUZ 3</name>
    <dbReference type="NCBI Taxonomy" id="1185876"/>
    <lineage>
        <taxon>Bacteria</taxon>
        <taxon>Pseudomonadati</taxon>
        <taxon>Bacteroidota</taxon>
        <taxon>Cytophagia</taxon>
        <taxon>Cytophagales</taxon>
        <taxon>Spirosomataceae</taxon>
        <taxon>Fibrisoma</taxon>
    </lineage>
</organism>
<dbReference type="GO" id="GO:0019700">
    <property type="term" value="P:organic phosphonate catabolic process"/>
    <property type="evidence" value="ECO:0007669"/>
    <property type="project" value="InterPro"/>
</dbReference>
<dbReference type="EMBL" id="CAIT01000004">
    <property type="protein sequence ID" value="CCH51562.1"/>
    <property type="molecule type" value="Genomic_DNA"/>
</dbReference>
<accession>I2GCD8</accession>
<dbReference type="SFLD" id="SFLDS00033">
    <property type="entry name" value="Radical_SAM_Phosphonate_Metabo"/>
    <property type="match status" value="1"/>
</dbReference>
<evidence type="ECO:0000313" key="1">
    <source>
        <dbReference type="EMBL" id="CCH51562.1"/>
    </source>
</evidence>
<keyword evidence="2" id="KW-1185">Reference proteome</keyword>
<name>I2GCD8_9BACT</name>
<dbReference type="eggNOG" id="COG3627">
    <property type="taxonomic scope" value="Bacteria"/>
</dbReference>
<dbReference type="STRING" id="1185876.BN8_00491"/>
<dbReference type="RefSeq" id="WP_009280148.1">
    <property type="nucleotide sequence ID" value="NZ_CAIT01000004.1"/>
</dbReference>
<dbReference type="OrthoDB" id="9803851at2"/>
<dbReference type="PIRSF" id="PIRSF011468">
    <property type="entry name" value="PhnJ"/>
    <property type="match status" value="1"/>
</dbReference>
<sequence>MIPTFKKFDTQFNFAFIDENTKREIRRKLLKAICIPGYQVPYSSPEMPIARGWGTGGLHVTLSVIGKDDRFKIIDQGSDASVNACNLRDFVHRVTHCRVTFDTHEATLIQTRHRIPEEQLNDGQILVFQVPQPEPLRAVERYETKTREMHGEADYARMWVSLYEAFVRYGDIMQGAGYPVMVNGRHIMSPSPIPRWDVPNLNQSDCLYLFGAGREKRLYAVPPHTDVVPLEFEDVKFRIEQFSGIRCSMSGTGGAFMDELYNDLGDFRHVINDSDFLDKLVERKTRPQQWSNKYLQEVLDEMNANTDPQP</sequence>
<comment type="caution">
    <text evidence="1">The sequence shown here is derived from an EMBL/GenBank/DDBJ whole genome shotgun (WGS) entry which is preliminary data.</text>
</comment>
<reference evidence="1 2" key="1">
    <citation type="journal article" date="2012" name="J. Bacteriol.">
        <title>Genome Sequence of the Filamentous Bacterium Fibrisoma limi BUZ 3T.</title>
        <authorList>
            <person name="Filippini M."/>
            <person name="Qi W."/>
            <person name="Jaenicke S."/>
            <person name="Goesmann A."/>
            <person name="Smits T.H."/>
            <person name="Bagheri H.C."/>
        </authorList>
    </citation>
    <scope>NUCLEOTIDE SEQUENCE [LARGE SCALE GENOMIC DNA]</scope>
    <source>
        <strain evidence="2">BUZ 3T</strain>
    </source>
</reference>
<dbReference type="GO" id="GO:0051539">
    <property type="term" value="F:4 iron, 4 sulfur cluster binding"/>
    <property type="evidence" value="ECO:0007669"/>
    <property type="project" value="InterPro"/>
</dbReference>
<proteinExistence type="predicted"/>
<protein>
    <submittedName>
        <fullName evidence="1">Protein phnJ</fullName>
    </submittedName>
</protein>
<dbReference type="InterPro" id="IPR010306">
    <property type="entry name" value="PhnJ"/>
</dbReference>
<dbReference type="Proteomes" id="UP000009309">
    <property type="component" value="Unassembled WGS sequence"/>
</dbReference>
<dbReference type="AlphaFoldDB" id="I2GCD8"/>
<dbReference type="GO" id="GO:0016829">
    <property type="term" value="F:lyase activity"/>
    <property type="evidence" value="ECO:0007669"/>
    <property type="project" value="InterPro"/>
</dbReference>
<evidence type="ECO:0000313" key="2">
    <source>
        <dbReference type="Proteomes" id="UP000009309"/>
    </source>
</evidence>
<dbReference type="Pfam" id="PF06007">
    <property type="entry name" value="PhnJ"/>
    <property type="match status" value="1"/>
</dbReference>
<gene>
    <name evidence="1" type="primary">phnJ</name>
    <name evidence="1" type="ORF">BN8_00491</name>
</gene>